<dbReference type="GO" id="GO:0005737">
    <property type="term" value="C:cytoplasm"/>
    <property type="evidence" value="ECO:0007669"/>
    <property type="project" value="TreeGrafter"/>
</dbReference>
<feature type="compositionally biased region" description="Basic residues" evidence="3">
    <location>
        <begin position="446"/>
        <end position="459"/>
    </location>
</feature>
<dbReference type="GO" id="GO:0005956">
    <property type="term" value="C:protein kinase CK2 complex"/>
    <property type="evidence" value="ECO:0007669"/>
    <property type="project" value="UniProtKB-UniRule"/>
</dbReference>
<feature type="region of interest" description="Disordered" evidence="3">
    <location>
        <begin position="1"/>
        <end position="84"/>
    </location>
</feature>
<dbReference type="FunFam" id="1.10.1820.10:FF:000005">
    <property type="entry name" value="Casein kinase II subunit beta"/>
    <property type="match status" value="1"/>
</dbReference>
<name>A0A7S2MKI4_9STRA</name>
<dbReference type="FunFam" id="2.20.25.20:FF:000001">
    <property type="entry name" value="Casein kinase II subunit beta"/>
    <property type="match status" value="1"/>
</dbReference>
<protein>
    <recommendedName>
        <fullName evidence="2">Casein kinase II subunit beta</fullName>
        <shortName evidence="2">CK II beta</shortName>
    </recommendedName>
</protein>
<feature type="compositionally biased region" description="Polar residues" evidence="3">
    <location>
        <begin position="162"/>
        <end position="186"/>
    </location>
</feature>
<reference evidence="4" key="1">
    <citation type="submission" date="2021-01" db="EMBL/GenBank/DDBJ databases">
        <authorList>
            <person name="Corre E."/>
            <person name="Pelletier E."/>
            <person name="Niang G."/>
            <person name="Scheremetjew M."/>
            <person name="Finn R."/>
            <person name="Kale V."/>
            <person name="Holt S."/>
            <person name="Cochrane G."/>
            <person name="Meng A."/>
            <person name="Brown T."/>
            <person name="Cohen L."/>
        </authorList>
    </citation>
    <scope>NUCLEOTIDE SEQUENCE</scope>
    <source>
        <strain evidence="4">CCMP826</strain>
    </source>
</reference>
<sequence>MEKGGVGADARDAANATAATGDDGLLPADRLMPGGGQGSKSGAATSSNVASVRGSKRGAHGEDNEGLGDMMSRLSVKGGGHGTNPTYMSTLGPVEMTTGASGAIAIASPGAAADGFVDTAGSPKHGGTAGHHAHGSLVTEASQALQALQSAAAANDQRAATSPRQNGGSERTRITSPELSKNSATSKKLLHSSVLASPDTAAGSGAAADDEIVEDEEEEEEEEEEESSEISASDEDGSWIAWFCSLRGNEFFCEVDEDYIQDDFNLTGLNGLVPYYDYALDMVLDVEMPMEDALTEDQQEIVESAAEMLYGLIHARYIVTNRGMHAMYEKYRSASFGRCPHVFCQGQPVLPVGLSDLPRNYTVNVFCPRCHGLFFPKSTRQANIDGAYFGTTFPHLYLMTHPDMIPVKPTQHYVPRVYGFKIHQSSLYFRNHEEGPDHRSEGGSRQSRKSKNRQGGGRK</sequence>
<dbReference type="InterPro" id="IPR035991">
    <property type="entry name" value="Casein_kinase_II_beta-like"/>
</dbReference>
<evidence type="ECO:0000313" key="4">
    <source>
        <dbReference type="EMBL" id="CAD9488380.1"/>
    </source>
</evidence>
<feature type="compositionally biased region" description="Basic and acidic residues" evidence="3">
    <location>
        <begin position="432"/>
        <end position="442"/>
    </location>
</feature>
<dbReference type="EMBL" id="HBGV01008234">
    <property type="protein sequence ID" value="CAD9488380.1"/>
    <property type="molecule type" value="Transcribed_RNA"/>
</dbReference>
<comment type="similarity">
    <text evidence="1 2">Belongs to the casein kinase 2 subunit beta family.</text>
</comment>
<dbReference type="InterPro" id="IPR000704">
    <property type="entry name" value="Casein_kinase_II_reg-sub"/>
</dbReference>
<dbReference type="Pfam" id="PF01214">
    <property type="entry name" value="CK_II_beta"/>
    <property type="match status" value="1"/>
</dbReference>
<proteinExistence type="inferred from homology"/>
<feature type="compositionally biased region" description="Low complexity" evidence="3">
    <location>
        <begin position="13"/>
        <end position="24"/>
    </location>
</feature>
<gene>
    <name evidence="4" type="ORF">HTAM1171_LOCUS5088</name>
</gene>
<feature type="compositionally biased region" description="Low complexity" evidence="3">
    <location>
        <begin position="196"/>
        <end position="207"/>
    </location>
</feature>
<comment type="subunit">
    <text evidence="2">Tetramer of two alpha and two beta subunits.</text>
</comment>
<dbReference type="GO" id="GO:0019887">
    <property type="term" value="F:protein kinase regulator activity"/>
    <property type="evidence" value="ECO:0007669"/>
    <property type="project" value="InterPro"/>
</dbReference>
<dbReference type="PANTHER" id="PTHR11740">
    <property type="entry name" value="CASEIN KINASE II SUBUNIT BETA"/>
    <property type="match status" value="1"/>
</dbReference>
<dbReference type="InterPro" id="IPR016149">
    <property type="entry name" value="Casein_kin_II_reg-sub_N"/>
</dbReference>
<dbReference type="PRINTS" id="PR00472">
    <property type="entry name" value="CASNKINASEII"/>
</dbReference>
<evidence type="ECO:0000256" key="1">
    <source>
        <dbReference type="ARBA" id="ARBA00006941"/>
    </source>
</evidence>
<dbReference type="Gene3D" id="2.20.25.20">
    <property type="match status" value="1"/>
</dbReference>
<feature type="region of interest" description="Disordered" evidence="3">
    <location>
        <begin position="432"/>
        <end position="459"/>
    </location>
</feature>
<dbReference type="AlphaFoldDB" id="A0A7S2MKI4"/>
<dbReference type="PANTHER" id="PTHR11740:SF38">
    <property type="entry name" value="CASEIN KINASE II SUBUNIT BETA"/>
    <property type="match status" value="1"/>
</dbReference>
<accession>A0A7S2MKI4</accession>
<feature type="region of interest" description="Disordered" evidence="3">
    <location>
        <begin position="148"/>
        <end position="234"/>
    </location>
</feature>
<feature type="compositionally biased region" description="Low complexity" evidence="3">
    <location>
        <begin position="148"/>
        <end position="160"/>
    </location>
</feature>
<feature type="compositionally biased region" description="Acidic residues" evidence="3">
    <location>
        <begin position="208"/>
        <end position="234"/>
    </location>
</feature>
<dbReference type="SMART" id="SM01085">
    <property type="entry name" value="CK_II_beta"/>
    <property type="match status" value="1"/>
</dbReference>
<dbReference type="Gene3D" id="1.10.1820.10">
    <property type="entry name" value="protein kinase ck2 holoenzyme, chain C, domain 1"/>
    <property type="match status" value="1"/>
</dbReference>
<evidence type="ECO:0000256" key="3">
    <source>
        <dbReference type="SAM" id="MobiDB-lite"/>
    </source>
</evidence>
<evidence type="ECO:0000256" key="2">
    <source>
        <dbReference type="RuleBase" id="RU361268"/>
    </source>
</evidence>
<feature type="compositionally biased region" description="Polar residues" evidence="3">
    <location>
        <begin position="40"/>
        <end position="50"/>
    </location>
</feature>
<dbReference type="SUPFAM" id="SSF57798">
    <property type="entry name" value="Casein kinase II beta subunit"/>
    <property type="match status" value="1"/>
</dbReference>
<organism evidence="4">
    <name type="scientific">Helicotheca tamesis</name>
    <dbReference type="NCBI Taxonomy" id="374047"/>
    <lineage>
        <taxon>Eukaryota</taxon>
        <taxon>Sar</taxon>
        <taxon>Stramenopiles</taxon>
        <taxon>Ochrophyta</taxon>
        <taxon>Bacillariophyta</taxon>
        <taxon>Mediophyceae</taxon>
        <taxon>Lithodesmiophycidae</taxon>
        <taxon>Lithodesmiales</taxon>
        <taxon>Lithodesmiaceae</taxon>
        <taxon>Helicotheca</taxon>
    </lineage>
</organism>